<dbReference type="AlphaFoldDB" id="A0A2N3VD69"/>
<evidence type="ECO:0000313" key="3">
    <source>
        <dbReference type="Proteomes" id="UP000233766"/>
    </source>
</evidence>
<accession>A0A2N3VD69</accession>
<keyword evidence="3" id="KW-1185">Reference proteome</keyword>
<evidence type="ECO:0008006" key="4">
    <source>
        <dbReference type="Google" id="ProtNLM"/>
    </source>
</evidence>
<evidence type="ECO:0000313" key="2">
    <source>
        <dbReference type="EMBL" id="PKV79546.1"/>
    </source>
</evidence>
<comment type="caution">
    <text evidence="2">The sequence shown here is derived from an EMBL/GenBank/DDBJ whole genome shotgun (WGS) entry which is preliminary data.</text>
</comment>
<name>A0A2N3VD69_9NOCA</name>
<organism evidence="2 3">
    <name type="scientific">Nocardia fluminea</name>
    <dbReference type="NCBI Taxonomy" id="134984"/>
    <lineage>
        <taxon>Bacteria</taxon>
        <taxon>Bacillati</taxon>
        <taxon>Actinomycetota</taxon>
        <taxon>Actinomycetes</taxon>
        <taxon>Mycobacteriales</taxon>
        <taxon>Nocardiaceae</taxon>
        <taxon>Nocardia</taxon>
    </lineage>
</organism>
<feature type="compositionally biased region" description="Basic residues" evidence="1">
    <location>
        <begin position="12"/>
        <end position="23"/>
    </location>
</feature>
<reference evidence="2 3" key="1">
    <citation type="submission" date="2017-12" db="EMBL/GenBank/DDBJ databases">
        <title>Sequencing the genomes of 1000 Actinobacteria strains.</title>
        <authorList>
            <person name="Klenk H.-P."/>
        </authorList>
    </citation>
    <scope>NUCLEOTIDE SEQUENCE [LARGE SCALE GENOMIC DNA]</scope>
    <source>
        <strain evidence="2 3">DSM 44489</strain>
    </source>
</reference>
<feature type="region of interest" description="Disordered" evidence="1">
    <location>
        <begin position="1"/>
        <end position="61"/>
    </location>
</feature>
<dbReference type="Proteomes" id="UP000233766">
    <property type="component" value="Unassembled WGS sequence"/>
</dbReference>
<proteinExistence type="predicted"/>
<dbReference type="EMBL" id="PJMW01000002">
    <property type="protein sequence ID" value="PKV79546.1"/>
    <property type="molecule type" value="Genomic_DNA"/>
</dbReference>
<sequence length="254" mass="27842">MGGPPSSGRAGSLRHRTQIRTHRSASVASEDPPIRSSRQGFDSHHHRTGHPTSTPGHHCALDSENRLRPWRQRMNAFPARTPSTAPMDHPPCTTTSGDTVLDFVGVTAASRCTYYREVCQLPAVLDPLTDQIVVIAGRVQAVMVPAPLGRRMRAELDRRAEECGPIVSHPQSGSWTFLTRSEFRLDIPAAEAASLWDHNVVVMASGVQIGLPTPTARNDDPVRLWELPPHSPQRPGTTTVLRAVRACVERGESR</sequence>
<evidence type="ECO:0000256" key="1">
    <source>
        <dbReference type="SAM" id="MobiDB-lite"/>
    </source>
</evidence>
<gene>
    <name evidence="2" type="ORF">ATK86_3942</name>
</gene>
<protein>
    <recommendedName>
        <fullName evidence="4">DNA-directed RNA polymerase subunit beta</fullName>
    </recommendedName>
</protein>